<dbReference type="GO" id="GO:0015630">
    <property type="term" value="C:microtubule cytoskeleton"/>
    <property type="evidence" value="ECO:0007669"/>
    <property type="project" value="UniProtKB-UniRule"/>
</dbReference>
<dbReference type="OrthoDB" id="5788000at2759"/>
<dbReference type="PANTHER" id="PTHR19960:SF12">
    <property type="entry name" value="TEKTIN-4"/>
    <property type="match status" value="1"/>
</dbReference>
<comment type="similarity">
    <text evidence="1 4">Belongs to the tektin family.</text>
</comment>
<dbReference type="InParanoid" id="A0A482XWW4"/>
<dbReference type="GO" id="GO:0060271">
    <property type="term" value="P:cilium assembly"/>
    <property type="evidence" value="ECO:0007669"/>
    <property type="project" value="UniProtKB-UniRule"/>
</dbReference>
<dbReference type="GO" id="GO:0060294">
    <property type="term" value="P:cilium movement involved in cell motility"/>
    <property type="evidence" value="ECO:0007669"/>
    <property type="project" value="UniProtKB-UniRule"/>
</dbReference>
<dbReference type="AlphaFoldDB" id="A0A482XWW4"/>
<dbReference type="FunCoup" id="A0A482XWW4">
    <property type="interactions" value="1"/>
</dbReference>
<evidence type="ECO:0000256" key="6">
    <source>
        <dbReference type="SAM" id="MobiDB-lite"/>
    </source>
</evidence>
<keyword evidence="4" id="KW-0282">Flagellum</keyword>
<dbReference type="GO" id="GO:0005634">
    <property type="term" value="C:nucleus"/>
    <property type="evidence" value="ECO:0007669"/>
    <property type="project" value="TreeGrafter"/>
</dbReference>
<dbReference type="GO" id="GO:0005930">
    <property type="term" value="C:axoneme"/>
    <property type="evidence" value="ECO:0007669"/>
    <property type="project" value="UniProtKB-SubCell"/>
</dbReference>
<dbReference type="InterPro" id="IPR048256">
    <property type="entry name" value="Tektin-like"/>
</dbReference>
<comment type="subcellular location">
    <subcellularLocation>
        <location evidence="4">Cytoplasm</location>
        <location evidence="4">Cytoskeleton</location>
        <location evidence="4">Cilium axoneme</location>
    </subcellularLocation>
</comment>
<feature type="region of interest" description="Disordered" evidence="6">
    <location>
        <begin position="1"/>
        <end position="21"/>
    </location>
</feature>
<evidence type="ECO:0000256" key="2">
    <source>
        <dbReference type="ARBA" id="ARBA00022490"/>
    </source>
</evidence>
<dbReference type="PANTHER" id="PTHR19960">
    <property type="entry name" value="TEKTIN"/>
    <property type="match status" value="1"/>
</dbReference>
<evidence type="ECO:0000256" key="5">
    <source>
        <dbReference type="SAM" id="Coils"/>
    </source>
</evidence>
<keyword evidence="4" id="KW-0966">Cell projection</keyword>
<dbReference type="Pfam" id="PF03148">
    <property type="entry name" value="Tektin"/>
    <property type="match status" value="1"/>
</dbReference>
<keyword evidence="4" id="KW-0969">Cilium</keyword>
<evidence type="ECO:0000256" key="3">
    <source>
        <dbReference type="ARBA" id="ARBA00023054"/>
    </source>
</evidence>
<proteinExistence type="inferred from homology"/>
<dbReference type="PRINTS" id="PR00511">
    <property type="entry name" value="TEKTIN"/>
</dbReference>
<organism evidence="7 8">
    <name type="scientific">Laodelphax striatellus</name>
    <name type="common">Small brown planthopper</name>
    <name type="synonym">Delphax striatella</name>
    <dbReference type="NCBI Taxonomy" id="195883"/>
    <lineage>
        <taxon>Eukaryota</taxon>
        <taxon>Metazoa</taxon>
        <taxon>Ecdysozoa</taxon>
        <taxon>Arthropoda</taxon>
        <taxon>Hexapoda</taxon>
        <taxon>Insecta</taxon>
        <taxon>Pterygota</taxon>
        <taxon>Neoptera</taxon>
        <taxon>Paraneoptera</taxon>
        <taxon>Hemiptera</taxon>
        <taxon>Auchenorrhyncha</taxon>
        <taxon>Fulgoroidea</taxon>
        <taxon>Delphacidae</taxon>
        <taxon>Criomorphinae</taxon>
        <taxon>Laodelphax</taxon>
    </lineage>
</organism>
<accession>A0A482XWW4</accession>
<evidence type="ECO:0000256" key="4">
    <source>
        <dbReference type="RuleBase" id="RU367040"/>
    </source>
</evidence>
<keyword evidence="2" id="KW-0963">Cytoplasm</keyword>
<feature type="coiled-coil region" evidence="5">
    <location>
        <begin position="156"/>
        <end position="183"/>
    </location>
</feature>
<comment type="caution">
    <text evidence="7">The sequence shown here is derived from an EMBL/GenBank/DDBJ whole genome shotgun (WGS) entry which is preliminary data.</text>
</comment>
<dbReference type="SMR" id="A0A482XWW4"/>
<dbReference type="InterPro" id="IPR000435">
    <property type="entry name" value="Tektins"/>
</dbReference>
<evidence type="ECO:0000313" key="7">
    <source>
        <dbReference type="EMBL" id="RZF48881.1"/>
    </source>
</evidence>
<keyword evidence="8" id="KW-1185">Reference proteome</keyword>
<keyword evidence="3 5" id="KW-0175">Coiled coil</keyword>
<sequence length="489" mass="55196">MVDVEPSNKCPCESRSDSPKKTVTFGDYAKEAMGDSGVDQPPYLPQAGDNMMKAEETVTGPIGPWATGRVDWGPLSGLTGTRPVVDHYSITRFSPGEWRQKNKDLLCAVGEDQHRSNEVEMKSRNAMKATAISSDKMQHNNTVQLGKRAHDIHRWKTELESAIEEMTLEIELLESQRRRAKQAKSVLGVVKSISAECLSRRALRMEEDLVRDAVEEELIKEAALVKEVNDLIDRTIVQIEEQLDRNKAIKARLEDDWSDKKESYGIEATNVKLNNKSPTILFYPGATRMPDSQSTPEGWEDHCREILQTMEAVKAQSCELRALLDGPILSDCVRDLRAQADTVETALHRRVAETDLCRQAFEAELLAVVQRQAETEKLIIDLKQAIRGLDYPLKVAQTRLNNRIARPRIESCRDFSQFGLIDEVRTTAEHTTTLKGQLSQAEQALVALHTARGDLERQLQVKLKSLYIDKERCLEVRSHYPSVTKMSGY</sequence>
<reference evidence="7 8" key="1">
    <citation type="journal article" date="2017" name="Gigascience">
        <title>Genome sequence of the small brown planthopper, Laodelphax striatellus.</title>
        <authorList>
            <person name="Zhu J."/>
            <person name="Jiang F."/>
            <person name="Wang X."/>
            <person name="Yang P."/>
            <person name="Bao Y."/>
            <person name="Zhao W."/>
            <person name="Wang W."/>
            <person name="Lu H."/>
            <person name="Wang Q."/>
            <person name="Cui N."/>
            <person name="Li J."/>
            <person name="Chen X."/>
            <person name="Luo L."/>
            <person name="Yu J."/>
            <person name="Kang L."/>
            <person name="Cui F."/>
        </authorList>
    </citation>
    <scope>NUCLEOTIDE SEQUENCE [LARGE SCALE GENOMIC DNA]</scope>
    <source>
        <strain evidence="7">Lst14</strain>
    </source>
</reference>
<evidence type="ECO:0000256" key="1">
    <source>
        <dbReference type="ARBA" id="ARBA00007209"/>
    </source>
</evidence>
<protein>
    <recommendedName>
        <fullName evidence="4">Tektin</fullName>
    </recommendedName>
</protein>
<dbReference type="STRING" id="195883.A0A482XWW4"/>
<gene>
    <name evidence="7" type="ORF">LSTR_LSTR003261</name>
</gene>
<evidence type="ECO:0000313" key="8">
    <source>
        <dbReference type="Proteomes" id="UP000291343"/>
    </source>
</evidence>
<dbReference type="EMBL" id="QKKF02000897">
    <property type="protein sequence ID" value="RZF48881.1"/>
    <property type="molecule type" value="Genomic_DNA"/>
</dbReference>
<dbReference type="Proteomes" id="UP000291343">
    <property type="component" value="Unassembled WGS sequence"/>
</dbReference>
<name>A0A482XWW4_LAOST</name>